<comment type="similarity">
    <text evidence="1 4">Belongs to the thiolase-like superfamily. Thiolase family.</text>
</comment>
<proteinExistence type="inferred from homology"/>
<reference evidence="8" key="1">
    <citation type="journal article" date="2019" name="Int. J. Syst. Evol. Microbiol.">
        <title>The Global Catalogue of Microorganisms (GCM) 10K type strain sequencing project: providing services to taxonomists for standard genome sequencing and annotation.</title>
        <authorList>
            <consortium name="The Broad Institute Genomics Platform"/>
            <consortium name="The Broad Institute Genome Sequencing Center for Infectious Disease"/>
            <person name="Wu L."/>
            <person name="Ma J."/>
        </authorList>
    </citation>
    <scope>NUCLEOTIDE SEQUENCE [LARGE SCALE GENOMIC DNA]</scope>
    <source>
        <strain evidence="8">JCM 18298</strain>
    </source>
</reference>
<keyword evidence="2 4" id="KW-0808">Transferase</keyword>
<dbReference type="NCBIfam" id="TIGR01930">
    <property type="entry name" value="AcCoA-C-Actrans"/>
    <property type="match status" value="1"/>
</dbReference>
<dbReference type="InterPro" id="IPR002155">
    <property type="entry name" value="Thiolase"/>
</dbReference>
<evidence type="ECO:0000259" key="5">
    <source>
        <dbReference type="Pfam" id="PF00108"/>
    </source>
</evidence>
<comment type="caution">
    <text evidence="7">The sequence shown here is derived from an EMBL/GenBank/DDBJ whole genome shotgun (WGS) entry which is preliminary data.</text>
</comment>
<dbReference type="Pfam" id="PF00108">
    <property type="entry name" value="Thiolase_N"/>
    <property type="match status" value="1"/>
</dbReference>
<evidence type="ECO:0000259" key="6">
    <source>
        <dbReference type="Pfam" id="PF02803"/>
    </source>
</evidence>
<dbReference type="PROSITE" id="PS00737">
    <property type="entry name" value="THIOLASE_2"/>
    <property type="match status" value="1"/>
</dbReference>
<organism evidence="7 8">
    <name type="scientific">Nocardia callitridis</name>
    <dbReference type="NCBI Taxonomy" id="648753"/>
    <lineage>
        <taxon>Bacteria</taxon>
        <taxon>Bacillati</taxon>
        <taxon>Actinomycetota</taxon>
        <taxon>Actinomycetes</taxon>
        <taxon>Mycobacteriales</taxon>
        <taxon>Nocardiaceae</taxon>
        <taxon>Nocardia</taxon>
    </lineage>
</organism>
<gene>
    <name evidence="7" type="ORF">GCM10023318_43260</name>
</gene>
<keyword evidence="3 4" id="KW-0012">Acyltransferase</keyword>
<evidence type="ECO:0000313" key="8">
    <source>
        <dbReference type="Proteomes" id="UP001500603"/>
    </source>
</evidence>
<name>A0ABP9KQV9_9NOCA</name>
<evidence type="ECO:0000256" key="1">
    <source>
        <dbReference type="ARBA" id="ARBA00010982"/>
    </source>
</evidence>
<feature type="domain" description="Thiolase C-terminal" evidence="6">
    <location>
        <begin position="258"/>
        <end position="378"/>
    </location>
</feature>
<dbReference type="PANTHER" id="PTHR43365:SF1">
    <property type="entry name" value="ACETYL-COA C-ACYLTRANSFERASE"/>
    <property type="match status" value="1"/>
</dbReference>
<dbReference type="SUPFAM" id="SSF53901">
    <property type="entry name" value="Thiolase-like"/>
    <property type="match status" value="2"/>
</dbReference>
<evidence type="ECO:0000256" key="3">
    <source>
        <dbReference type="ARBA" id="ARBA00023315"/>
    </source>
</evidence>
<dbReference type="PANTHER" id="PTHR43365">
    <property type="entry name" value="BLR7806 PROTEIN"/>
    <property type="match status" value="1"/>
</dbReference>
<dbReference type="EMBL" id="BAABJM010000004">
    <property type="protein sequence ID" value="GAA5061080.1"/>
    <property type="molecule type" value="Genomic_DNA"/>
</dbReference>
<evidence type="ECO:0000256" key="4">
    <source>
        <dbReference type="RuleBase" id="RU003557"/>
    </source>
</evidence>
<dbReference type="Pfam" id="PF02803">
    <property type="entry name" value="Thiolase_C"/>
    <property type="match status" value="1"/>
</dbReference>
<dbReference type="RefSeq" id="WP_345497396.1">
    <property type="nucleotide sequence ID" value="NZ_BAABJM010000004.1"/>
</dbReference>
<dbReference type="PIRSF" id="PIRSF000429">
    <property type="entry name" value="Ac-CoA_Ac_transf"/>
    <property type="match status" value="1"/>
</dbReference>
<dbReference type="CDD" id="cd00751">
    <property type="entry name" value="thiolase"/>
    <property type="match status" value="1"/>
</dbReference>
<dbReference type="InterPro" id="IPR016039">
    <property type="entry name" value="Thiolase-like"/>
</dbReference>
<dbReference type="Gene3D" id="3.40.47.10">
    <property type="match status" value="2"/>
</dbReference>
<dbReference type="Proteomes" id="UP001500603">
    <property type="component" value="Unassembled WGS sequence"/>
</dbReference>
<dbReference type="InterPro" id="IPR020613">
    <property type="entry name" value="Thiolase_CS"/>
</dbReference>
<evidence type="ECO:0000256" key="2">
    <source>
        <dbReference type="ARBA" id="ARBA00022679"/>
    </source>
</evidence>
<feature type="domain" description="Thiolase N-terminal" evidence="5">
    <location>
        <begin position="4"/>
        <end position="249"/>
    </location>
</feature>
<sequence length="381" mass="39783">MREVVLVEAVRSPIGRRDKGLADVHPVDLASQVLCALVRRSGLDPTLIDDVIMGCVSQAGEQAGNIARMAALAAGWPEAIPGVTVDRQCGSSQQAIQFAVASVMSGMQDVVVAAGVESMTRVPMGAARLDVESTLGPALERRYGLRRFSQGDGADRIAERWQLSRGRLDELSAESHARAQRSQDAGEFTDEIVAITTPDGDKIAADEGIRRGTTTEKLGVLAPAFGGAHTAGSASQISDGAAAVLVMAAERARELGFEPLARLHAFSVVGTDPILMLTGPIPATADVLAKAKLSIEEIDTFEVNEAFAAVLGAWLAETGADPAKTNPQGGAIALGHPLGASGARLMTTMVHRMRREGARWGLQTMCEGGGMANATVVETLS</sequence>
<accession>A0ABP9KQV9</accession>
<protein>
    <submittedName>
        <fullName evidence="7">Thiolase family protein</fullName>
    </submittedName>
</protein>
<dbReference type="InterPro" id="IPR020616">
    <property type="entry name" value="Thiolase_N"/>
</dbReference>
<dbReference type="InterPro" id="IPR020617">
    <property type="entry name" value="Thiolase_C"/>
</dbReference>
<keyword evidence="8" id="KW-1185">Reference proteome</keyword>
<evidence type="ECO:0000313" key="7">
    <source>
        <dbReference type="EMBL" id="GAA5061080.1"/>
    </source>
</evidence>